<feature type="transmembrane region" description="Helical" evidence="1">
    <location>
        <begin position="71"/>
        <end position="91"/>
    </location>
</feature>
<evidence type="ECO:0000313" key="2">
    <source>
        <dbReference type="EMBL" id="KAK0424194.1"/>
    </source>
</evidence>
<protein>
    <submittedName>
        <fullName evidence="2">Uncharacterized protein</fullName>
    </submittedName>
</protein>
<evidence type="ECO:0000313" key="3">
    <source>
        <dbReference type="Proteomes" id="UP001175271"/>
    </source>
</evidence>
<name>A0AA39IJF0_9BILA</name>
<feature type="transmembrane region" description="Helical" evidence="1">
    <location>
        <begin position="103"/>
        <end position="129"/>
    </location>
</feature>
<keyword evidence="3" id="KW-1185">Reference proteome</keyword>
<dbReference type="AlphaFoldDB" id="A0AA39IJF0"/>
<comment type="caution">
    <text evidence="2">The sequence shown here is derived from an EMBL/GenBank/DDBJ whole genome shotgun (WGS) entry which is preliminary data.</text>
</comment>
<accession>A0AA39IJF0</accession>
<dbReference type="EMBL" id="JAUCMV010000001">
    <property type="protein sequence ID" value="KAK0424194.1"/>
    <property type="molecule type" value="Genomic_DNA"/>
</dbReference>
<keyword evidence="1" id="KW-0812">Transmembrane</keyword>
<proteinExistence type="predicted"/>
<keyword evidence="1" id="KW-0472">Membrane</keyword>
<feature type="transmembrane region" description="Helical" evidence="1">
    <location>
        <begin position="149"/>
        <end position="172"/>
    </location>
</feature>
<sequence>MGIFERSEDDTDECLPRYVARGFHPIGAHPTRSCFFGLLDIKMATAAIAVIAFFIAVFSFVSLLVDLSPCFFAYWYQFLLATFSIFVCYGISEVDVAFFKPFLILNAATAMYHVLYCVVSLLGCTFPSTLHFFFTEFSDDPPQEELRKVMANVLLFSFLKIIWNVVCFHVVLRCFKLKELSQDSNSEVRQL</sequence>
<reference evidence="2" key="1">
    <citation type="submission" date="2023-06" db="EMBL/GenBank/DDBJ databases">
        <title>Genomic analysis of the entomopathogenic nematode Steinernema hermaphroditum.</title>
        <authorList>
            <person name="Schwarz E.M."/>
            <person name="Heppert J.K."/>
            <person name="Baniya A."/>
            <person name="Schwartz H.T."/>
            <person name="Tan C.-H."/>
            <person name="Antoshechkin I."/>
            <person name="Sternberg P.W."/>
            <person name="Goodrich-Blair H."/>
            <person name="Dillman A.R."/>
        </authorList>
    </citation>
    <scope>NUCLEOTIDE SEQUENCE</scope>
    <source>
        <strain evidence="2">PS9179</strain>
        <tissue evidence="2">Whole animal</tissue>
    </source>
</reference>
<gene>
    <name evidence="2" type="ORF">QR680_008541</name>
</gene>
<organism evidence="2 3">
    <name type="scientific">Steinernema hermaphroditum</name>
    <dbReference type="NCBI Taxonomy" id="289476"/>
    <lineage>
        <taxon>Eukaryota</taxon>
        <taxon>Metazoa</taxon>
        <taxon>Ecdysozoa</taxon>
        <taxon>Nematoda</taxon>
        <taxon>Chromadorea</taxon>
        <taxon>Rhabditida</taxon>
        <taxon>Tylenchina</taxon>
        <taxon>Panagrolaimomorpha</taxon>
        <taxon>Strongyloidoidea</taxon>
        <taxon>Steinernematidae</taxon>
        <taxon>Steinernema</taxon>
    </lineage>
</organism>
<dbReference type="Proteomes" id="UP001175271">
    <property type="component" value="Unassembled WGS sequence"/>
</dbReference>
<feature type="transmembrane region" description="Helical" evidence="1">
    <location>
        <begin position="43"/>
        <end position="65"/>
    </location>
</feature>
<evidence type="ECO:0000256" key="1">
    <source>
        <dbReference type="SAM" id="Phobius"/>
    </source>
</evidence>
<keyword evidence="1" id="KW-1133">Transmembrane helix</keyword>